<proteinExistence type="predicted"/>
<evidence type="ECO:0000313" key="1">
    <source>
        <dbReference type="EMBL" id="MBK1657803.1"/>
    </source>
</evidence>
<sequence>MVASSSFPSRQRFWAKLLALAPLFGIGTYFAADLMVPALDDPRNVPPSIVERRQICDRVVDALLNTRDLIELQRSGILVRQLECDVARRMPREPLAIRQ</sequence>
<evidence type="ECO:0000313" key="2">
    <source>
        <dbReference type="Proteomes" id="UP000697995"/>
    </source>
</evidence>
<comment type="caution">
    <text evidence="1">The sequence shown here is derived from an EMBL/GenBank/DDBJ whole genome shotgun (WGS) entry which is preliminary data.</text>
</comment>
<dbReference type="Proteomes" id="UP000697995">
    <property type="component" value="Unassembled WGS sequence"/>
</dbReference>
<dbReference type="EMBL" id="NRSG01000028">
    <property type="protein sequence ID" value="MBK1657803.1"/>
    <property type="molecule type" value="Genomic_DNA"/>
</dbReference>
<protein>
    <submittedName>
        <fullName evidence="1">Uncharacterized protein</fullName>
    </submittedName>
</protein>
<gene>
    <name evidence="1" type="ORF">CKO45_06110</name>
</gene>
<organism evidence="1 2">
    <name type="scientific">Paracraurococcus ruber</name>
    <dbReference type="NCBI Taxonomy" id="77675"/>
    <lineage>
        <taxon>Bacteria</taxon>
        <taxon>Pseudomonadati</taxon>
        <taxon>Pseudomonadota</taxon>
        <taxon>Alphaproteobacteria</taxon>
        <taxon>Acetobacterales</taxon>
        <taxon>Roseomonadaceae</taxon>
        <taxon>Paracraurococcus</taxon>
    </lineage>
</organism>
<reference evidence="1 2" key="1">
    <citation type="journal article" date="2020" name="Microorganisms">
        <title>Osmotic Adaptation and Compatible Solute Biosynthesis of Phototrophic Bacteria as Revealed from Genome Analyses.</title>
        <authorList>
            <person name="Imhoff J.F."/>
            <person name="Rahn T."/>
            <person name="Kunzel S."/>
            <person name="Keller A."/>
            <person name="Neulinger S.C."/>
        </authorList>
    </citation>
    <scope>NUCLEOTIDE SEQUENCE [LARGE SCALE GENOMIC DNA]</scope>
    <source>
        <strain evidence="1 2">DSM 15382</strain>
    </source>
</reference>
<accession>A0ABS1CTI7</accession>
<name>A0ABS1CTI7_9PROT</name>
<keyword evidence="2" id="KW-1185">Reference proteome</keyword>